<proteinExistence type="inferred from homology"/>
<name>A0AAN9W965_9ORTH</name>
<dbReference type="AlphaFoldDB" id="A0AAN9W965"/>
<evidence type="ECO:0000313" key="4">
    <source>
        <dbReference type="EMBL" id="KAK7869748.1"/>
    </source>
</evidence>
<dbReference type="Pfam" id="PF00443">
    <property type="entry name" value="UCH"/>
    <property type="match status" value="1"/>
</dbReference>
<dbReference type="PROSITE" id="PS00973">
    <property type="entry name" value="USP_2"/>
    <property type="match status" value="1"/>
</dbReference>
<dbReference type="PROSITE" id="PS50235">
    <property type="entry name" value="USP_3"/>
    <property type="match status" value="1"/>
</dbReference>
<dbReference type="InterPro" id="IPR018200">
    <property type="entry name" value="USP_CS"/>
</dbReference>
<dbReference type="InterPro" id="IPR001394">
    <property type="entry name" value="Peptidase_C19_UCH"/>
</dbReference>
<dbReference type="EMBL" id="JAZDUA010000069">
    <property type="protein sequence ID" value="KAK7869748.1"/>
    <property type="molecule type" value="Genomic_DNA"/>
</dbReference>
<comment type="caution">
    <text evidence="4">The sequence shown here is derived from an EMBL/GenBank/DDBJ whole genome shotgun (WGS) entry which is preliminary data.</text>
</comment>
<dbReference type="Gene3D" id="3.90.70.10">
    <property type="entry name" value="Cysteine proteinases"/>
    <property type="match status" value="1"/>
</dbReference>
<organism evidence="4 5">
    <name type="scientific">Gryllus longicercus</name>
    <dbReference type="NCBI Taxonomy" id="2509291"/>
    <lineage>
        <taxon>Eukaryota</taxon>
        <taxon>Metazoa</taxon>
        <taxon>Ecdysozoa</taxon>
        <taxon>Arthropoda</taxon>
        <taxon>Hexapoda</taxon>
        <taxon>Insecta</taxon>
        <taxon>Pterygota</taxon>
        <taxon>Neoptera</taxon>
        <taxon>Polyneoptera</taxon>
        <taxon>Orthoptera</taxon>
        <taxon>Ensifera</taxon>
        <taxon>Gryllidea</taxon>
        <taxon>Grylloidea</taxon>
        <taxon>Gryllidae</taxon>
        <taxon>Gryllinae</taxon>
        <taxon>Gryllus</taxon>
    </lineage>
</organism>
<feature type="compositionally biased region" description="Basic and acidic residues" evidence="2">
    <location>
        <begin position="250"/>
        <end position="262"/>
    </location>
</feature>
<reference evidence="4 5" key="1">
    <citation type="submission" date="2024-03" db="EMBL/GenBank/DDBJ databases">
        <title>The genome assembly and annotation of the cricket Gryllus longicercus Weissman &amp; Gray.</title>
        <authorList>
            <person name="Szrajer S."/>
            <person name="Gray D."/>
            <person name="Ylla G."/>
        </authorList>
    </citation>
    <scope>NUCLEOTIDE SEQUENCE [LARGE SCALE GENOMIC DNA]</scope>
    <source>
        <strain evidence="4">DAG 2021-001</strain>
        <tissue evidence="4">Whole body minus gut</tissue>
    </source>
</reference>
<evidence type="ECO:0000259" key="3">
    <source>
        <dbReference type="PROSITE" id="PS50235"/>
    </source>
</evidence>
<evidence type="ECO:0000256" key="2">
    <source>
        <dbReference type="SAM" id="MobiDB-lite"/>
    </source>
</evidence>
<evidence type="ECO:0000256" key="1">
    <source>
        <dbReference type="ARBA" id="ARBA00009085"/>
    </source>
</evidence>
<feature type="domain" description="USP" evidence="3">
    <location>
        <begin position="438"/>
        <end position="735"/>
    </location>
</feature>
<dbReference type="GO" id="GO:0016579">
    <property type="term" value="P:protein deubiquitination"/>
    <property type="evidence" value="ECO:0007669"/>
    <property type="project" value="InterPro"/>
</dbReference>
<evidence type="ECO:0000313" key="5">
    <source>
        <dbReference type="Proteomes" id="UP001378592"/>
    </source>
</evidence>
<dbReference type="GO" id="GO:0004843">
    <property type="term" value="F:cysteine-type deubiquitinase activity"/>
    <property type="evidence" value="ECO:0007669"/>
    <property type="project" value="InterPro"/>
</dbReference>
<comment type="similarity">
    <text evidence="1">Belongs to the peptidase C19 family.</text>
</comment>
<keyword evidence="5" id="KW-1185">Reference proteome</keyword>
<accession>A0AAN9W965</accession>
<dbReference type="SUPFAM" id="SSF54001">
    <property type="entry name" value="Cysteine proteinases"/>
    <property type="match status" value="1"/>
</dbReference>
<dbReference type="PANTHER" id="PTHR24006">
    <property type="entry name" value="UBIQUITIN CARBOXYL-TERMINAL HYDROLASE"/>
    <property type="match status" value="1"/>
</dbReference>
<gene>
    <name evidence="4" type="ORF">R5R35_008284</name>
</gene>
<feature type="region of interest" description="Disordered" evidence="2">
    <location>
        <begin position="99"/>
        <end position="130"/>
    </location>
</feature>
<dbReference type="GO" id="GO:0005829">
    <property type="term" value="C:cytosol"/>
    <property type="evidence" value="ECO:0007669"/>
    <property type="project" value="TreeGrafter"/>
</dbReference>
<dbReference type="GO" id="GO:0005634">
    <property type="term" value="C:nucleus"/>
    <property type="evidence" value="ECO:0007669"/>
    <property type="project" value="TreeGrafter"/>
</dbReference>
<dbReference type="InterPro" id="IPR028889">
    <property type="entry name" value="USP"/>
</dbReference>
<dbReference type="CDD" id="cd02257">
    <property type="entry name" value="Peptidase_C19"/>
    <property type="match status" value="1"/>
</dbReference>
<sequence length="739" mass="84855">MGSEDGRKKRIFSDAMRYLSVTRQDKRMGRAVEDFHYSEEDSDNETFILSDTQFGIQRRHAHLTLNTIWTHLTPDIWSFSSEVSKTSLTSTEEKKTLKQIQKEKTKKKRQKLSLTVDSSESDDSSIFTSTKGTTTKHRKIYLKEIIASSAHMQTSGRTFAPKFVSTKKQKKTVKTRDKINKMGENVREILVERVGSDISNVSVFSSHNTMAWKAKLKENNKQEQISKNYSNKIIFTPVSTSTKIRKKAIKEREKENKLEKELGSMFQKNDDSDENNETIFSSHRVTRSASQNAELNDTNTEQIKEQILKTNSDHQKSNPVLEFTEKNYDLEKESIEHNKLYTETQNSDSDQSDDSIFHFCGSNSITSRKPVLANTDGTPKHMSTVHTLRSQENTHIEQKYSSESFSNSDMQMKCVDHEKHIIYRNLSEEYRSFKPPKIGFPNPVNENYCWMNASLQIILRMKFLVVDIIKCYSHAKNSILSAFLNLIKCYMSSTKDLSISLRIFKHSLIEWNADYHTSRQQDASEFVSQFLSFLLNNQEIGHNSQLLQNIKSDVEITVQKTFICTSCKNVSQELSESTNIFFIYMDQAIEGFSVQNGFDCQMNCQAAQHTCNICDGKVASVKACIKNPPKYLIIQVVRPTMSSSSNRIQRDKLKLTTSLKLQSWMETHSSVGLKNYQLTGIIYHFGESPTAGHYVADVFDEIEETWLHFDDLNVSHKNAVSDESGNSTVLVYTQCREEK</sequence>
<dbReference type="InterPro" id="IPR050164">
    <property type="entry name" value="Peptidase_C19"/>
</dbReference>
<dbReference type="Proteomes" id="UP001378592">
    <property type="component" value="Unassembled WGS sequence"/>
</dbReference>
<feature type="region of interest" description="Disordered" evidence="2">
    <location>
        <begin position="250"/>
        <end position="276"/>
    </location>
</feature>
<dbReference type="InterPro" id="IPR038765">
    <property type="entry name" value="Papain-like_cys_pep_sf"/>
</dbReference>
<protein>
    <recommendedName>
        <fullName evidence="3">USP domain-containing protein</fullName>
    </recommendedName>
</protein>
<feature type="compositionally biased region" description="Low complexity" evidence="2">
    <location>
        <begin position="112"/>
        <end position="130"/>
    </location>
</feature>